<keyword evidence="5" id="KW-0067">ATP-binding</keyword>
<dbReference type="InterPro" id="IPR050306">
    <property type="entry name" value="PfkB_Carbo_kinase"/>
</dbReference>
<evidence type="ECO:0000313" key="8">
    <source>
        <dbReference type="Proteomes" id="UP001177080"/>
    </source>
</evidence>
<protein>
    <submittedName>
        <fullName evidence="7">Sugar kinase</fullName>
    </submittedName>
</protein>
<evidence type="ECO:0000256" key="5">
    <source>
        <dbReference type="ARBA" id="ARBA00022840"/>
    </source>
</evidence>
<name>A0ABT8XMN3_9HYPH</name>
<dbReference type="InterPro" id="IPR029056">
    <property type="entry name" value="Ribokinase-like"/>
</dbReference>
<organism evidence="7 8">
    <name type="scientific">Shinella curvata</name>
    <dbReference type="NCBI Taxonomy" id="1817964"/>
    <lineage>
        <taxon>Bacteria</taxon>
        <taxon>Pseudomonadati</taxon>
        <taxon>Pseudomonadota</taxon>
        <taxon>Alphaproteobacteria</taxon>
        <taxon>Hyphomicrobiales</taxon>
        <taxon>Rhizobiaceae</taxon>
        <taxon>Shinella</taxon>
    </lineage>
</organism>
<evidence type="ECO:0000259" key="6">
    <source>
        <dbReference type="Pfam" id="PF00294"/>
    </source>
</evidence>
<keyword evidence="3" id="KW-0547">Nucleotide-binding</keyword>
<keyword evidence="8" id="KW-1185">Reference proteome</keyword>
<sequence length="343" mass="34931">MIAAASGSCDGEDALKRASTLAPEALGPTVTVGEILVEIMATTVGAGFLSPQPLVGPFASGAPAIFIDQVAQFGGAAGIVAAVGADDFGTLNVERLRTDGVDVSAVAIVPGKPTGSAFVRYRADGSRDFVYNITHSAAGDTSMTAAARTLIARGGHVHVMGSAFAIPGIGAVILEAVASIRARGGSVSFDPNIRKELAQGDEGRRLIDDMLAVTDLLLPSGDELLVAADAATEPAAIARLLDLGIGEVVLKRGSAGSSHFSRAFGRVDCPAFAVEEVDPTGAGDCFGAAYLTSRRAGLPPARALLYANAAGARTVTRQGPMEGVSSREDLERFIAAAGREVKQ</sequence>
<evidence type="ECO:0000256" key="2">
    <source>
        <dbReference type="ARBA" id="ARBA00022679"/>
    </source>
</evidence>
<evidence type="ECO:0000313" key="7">
    <source>
        <dbReference type="EMBL" id="MDO6125003.1"/>
    </source>
</evidence>
<gene>
    <name evidence="7" type="ORF">GB928_027855</name>
</gene>
<dbReference type="EMBL" id="WHSC02000020">
    <property type="protein sequence ID" value="MDO6125003.1"/>
    <property type="molecule type" value="Genomic_DNA"/>
</dbReference>
<dbReference type="CDD" id="cd01166">
    <property type="entry name" value="KdgK"/>
    <property type="match status" value="1"/>
</dbReference>
<comment type="caution">
    <text evidence="7">The sequence shown here is derived from an EMBL/GenBank/DDBJ whole genome shotgun (WGS) entry which is preliminary data.</text>
</comment>
<dbReference type="PANTHER" id="PTHR43085">
    <property type="entry name" value="HEXOKINASE FAMILY MEMBER"/>
    <property type="match status" value="1"/>
</dbReference>
<keyword evidence="4 7" id="KW-0418">Kinase</keyword>
<proteinExistence type="inferred from homology"/>
<feature type="domain" description="Carbohydrate kinase PfkB" evidence="6">
    <location>
        <begin position="56"/>
        <end position="323"/>
    </location>
</feature>
<dbReference type="RefSeq" id="WP_244764146.1">
    <property type="nucleotide sequence ID" value="NZ_JALJCJ010000013.1"/>
</dbReference>
<comment type="similarity">
    <text evidence="1">Belongs to the carbohydrate kinase PfkB family.</text>
</comment>
<evidence type="ECO:0000256" key="4">
    <source>
        <dbReference type="ARBA" id="ARBA00022777"/>
    </source>
</evidence>
<accession>A0ABT8XMN3</accession>
<dbReference type="Gene3D" id="3.40.1190.20">
    <property type="match status" value="1"/>
</dbReference>
<dbReference type="PROSITE" id="PS00584">
    <property type="entry name" value="PFKB_KINASES_2"/>
    <property type="match status" value="1"/>
</dbReference>
<dbReference type="SUPFAM" id="SSF53613">
    <property type="entry name" value="Ribokinase-like"/>
    <property type="match status" value="1"/>
</dbReference>
<dbReference type="Proteomes" id="UP001177080">
    <property type="component" value="Unassembled WGS sequence"/>
</dbReference>
<dbReference type="Pfam" id="PF00294">
    <property type="entry name" value="PfkB"/>
    <property type="match status" value="1"/>
</dbReference>
<keyword evidence="2" id="KW-0808">Transferase</keyword>
<dbReference type="InterPro" id="IPR002173">
    <property type="entry name" value="Carboh/pur_kinase_PfkB_CS"/>
</dbReference>
<dbReference type="InterPro" id="IPR011611">
    <property type="entry name" value="PfkB_dom"/>
</dbReference>
<evidence type="ECO:0000256" key="3">
    <source>
        <dbReference type="ARBA" id="ARBA00022741"/>
    </source>
</evidence>
<reference evidence="7" key="1">
    <citation type="submission" date="2022-04" db="EMBL/GenBank/DDBJ databases">
        <title>Shinella lacus sp. nov., a novel member of the genus Shinella from water.</title>
        <authorList>
            <person name="Deng Y."/>
        </authorList>
    </citation>
    <scope>NUCLEOTIDE SEQUENCE</scope>
    <source>
        <strain evidence="7">JCM 31239</strain>
    </source>
</reference>
<dbReference type="GO" id="GO:0016301">
    <property type="term" value="F:kinase activity"/>
    <property type="evidence" value="ECO:0007669"/>
    <property type="project" value="UniProtKB-KW"/>
</dbReference>
<dbReference type="PANTHER" id="PTHR43085:SF1">
    <property type="entry name" value="PSEUDOURIDINE KINASE-RELATED"/>
    <property type="match status" value="1"/>
</dbReference>
<evidence type="ECO:0000256" key="1">
    <source>
        <dbReference type="ARBA" id="ARBA00010688"/>
    </source>
</evidence>